<sequence>MDAYFDTLNSLSGSYVVLYDVVAERAWLCNAVHALLHLARASLKHDSRSDFAAECLLKDLSDLQEDADPTDPKAAVRFLSNRQNLERLLFPNPDTFRTEETRTTTQRAGHSLVPEITTTEYRVSTGVRLKDRINQIIYVLEQIVDHQANIDTFSAPGVPLRFTPRTNLEGYRFMDVAARTARAVTPRRISLNTYHGAGKS</sequence>
<dbReference type="EMBL" id="MU858618">
    <property type="protein sequence ID" value="KAK4205927.1"/>
    <property type="molecule type" value="Genomic_DNA"/>
</dbReference>
<dbReference type="AlphaFoldDB" id="A0AAN7B120"/>
<reference evidence="1" key="2">
    <citation type="submission" date="2023-05" db="EMBL/GenBank/DDBJ databases">
        <authorList>
            <consortium name="Lawrence Berkeley National Laboratory"/>
            <person name="Steindorff A."/>
            <person name="Hensen N."/>
            <person name="Bonometti L."/>
            <person name="Westerberg I."/>
            <person name="Brannstrom I.O."/>
            <person name="Guillou S."/>
            <person name="Cros-Aarteil S."/>
            <person name="Calhoun S."/>
            <person name="Haridas S."/>
            <person name="Kuo A."/>
            <person name="Mondo S."/>
            <person name="Pangilinan J."/>
            <person name="Riley R."/>
            <person name="Labutti K."/>
            <person name="Andreopoulos B."/>
            <person name="Lipzen A."/>
            <person name="Chen C."/>
            <person name="Yanf M."/>
            <person name="Daum C."/>
            <person name="Ng V."/>
            <person name="Clum A."/>
            <person name="Ohm R."/>
            <person name="Martin F."/>
            <person name="Silar P."/>
            <person name="Natvig D."/>
            <person name="Lalanne C."/>
            <person name="Gautier V."/>
            <person name="Ament-Velasquez S.L."/>
            <person name="Kruys A."/>
            <person name="Hutchinson M.I."/>
            <person name="Powell A.J."/>
            <person name="Barry K."/>
            <person name="Miller A.N."/>
            <person name="Grigoriev I.V."/>
            <person name="Debuchy R."/>
            <person name="Gladieux P."/>
            <person name="Thoren M.H."/>
            <person name="Johannesson H."/>
        </authorList>
    </citation>
    <scope>NUCLEOTIDE SEQUENCE</scope>
    <source>
        <strain evidence="1">PSN293</strain>
    </source>
</reference>
<evidence type="ECO:0000313" key="2">
    <source>
        <dbReference type="Proteomes" id="UP001301769"/>
    </source>
</evidence>
<comment type="caution">
    <text evidence="1">The sequence shown here is derived from an EMBL/GenBank/DDBJ whole genome shotgun (WGS) entry which is preliminary data.</text>
</comment>
<dbReference type="Proteomes" id="UP001301769">
    <property type="component" value="Unassembled WGS sequence"/>
</dbReference>
<organism evidence="1 2">
    <name type="scientific">Rhypophila decipiens</name>
    <dbReference type="NCBI Taxonomy" id="261697"/>
    <lineage>
        <taxon>Eukaryota</taxon>
        <taxon>Fungi</taxon>
        <taxon>Dikarya</taxon>
        <taxon>Ascomycota</taxon>
        <taxon>Pezizomycotina</taxon>
        <taxon>Sordariomycetes</taxon>
        <taxon>Sordariomycetidae</taxon>
        <taxon>Sordariales</taxon>
        <taxon>Naviculisporaceae</taxon>
        <taxon>Rhypophila</taxon>
    </lineage>
</organism>
<keyword evidence="2" id="KW-1185">Reference proteome</keyword>
<name>A0AAN7B120_9PEZI</name>
<proteinExistence type="predicted"/>
<gene>
    <name evidence="1" type="ORF">QBC37DRAFT_435746</name>
</gene>
<accession>A0AAN7B120</accession>
<evidence type="ECO:0000313" key="1">
    <source>
        <dbReference type="EMBL" id="KAK4205927.1"/>
    </source>
</evidence>
<reference evidence="1" key="1">
    <citation type="journal article" date="2023" name="Mol. Phylogenet. Evol.">
        <title>Genome-scale phylogeny and comparative genomics of the fungal order Sordariales.</title>
        <authorList>
            <person name="Hensen N."/>
            <person name="Bonometti L."/>
            <person name="Westerberg I."/>
            <person name="Brannstrom I.O."/>
            <person name="Guillou S."/>
            <person name="Cros-Aarteil S."/>
            <person name="Calhoun S."/>
            <person name="Haridas S."/>
            <person name="Kuo A."/>
            <person name="Mondo S."/>
            <person name="Pangilinan J."/>
            <person name="Riley R."/>
            <person name="LaButti K."/>
            <person name="Andreopoulos B."/>
            <person name="Lipzen A."/>
            <person name="Chen C."/>
            <person name="Yan M."/>
            <person name="Daum C."/>
            <person name="Ng V."/>
            <person name="Clum A."/>
            <person name="Steindorff A."/>
            <person name="Ohm R.A."/>
            <person name="Martin F."/>
            <person name="Silar P."/>
            <person name="Natvig D.O."/>
            <person name="Lalanne C."/>
            <person name="Gautier V."/>
            <person name="Ament-Velasquez S.L."/>
            <person name="Kruys A."/>
            <person name="Hutchinson M.I."/>
            <person name="Powell A.J."/>
            <person name="Barry K."/>
            <person name="Miller A.N."/>
            <person name="Grigoriev I.V."/>
            <person name="Debuchy R."/>
            <person name="Gladieux P."/>
            <person name="Hiltunen Thoren M."/>
            <person name="Johannesson H."/>
        </authorList>
    </citation>
    <scope>NUCLEOTIDE SEQUENCE</scope>
    <source>
        <strain evidence="1">PSN293</strain>
    </source>
</reference>
<protein>
    <submittedName>
        <fullName evidence="1">Uncharacterized protein</fullName>
    </submittedName>
</protein>